<dbReference type="Gene3D" id="3.80.30.20">
    <property type="entry name" value="tm_1862 like domain"/>
    <property type="match status" value="1"/>
</dbReference>
<dbReference type="InterPro" id="IPR023404">
    <property type="entry name" value="rSAM_horseshoe"/>
</dbReference>
<sequence length="241" mass="27706">FMAHTKYPMVTLISGRGCTSRCSFCQLPQVMHGHEFRTRSVDNLIDELKYIKSEMPFVKGIMFEDDTFPSDKQRVLEICEKIVENGLDYLEYTCNARANVSRETLNSMYKAGFRMMCVGFESGDQVVLNAMRKGTKRNIINKFVADSKIEGVKVHGCFMYGNKGETKETLTNTLDFALNLDIDSAQFYPIMVSPGTEDYEYYKENKLLKTEDFSQWNDAQGQHKTTILREEITDDELEGFC</sequence>
<keyword evidence="3" id="KW-0479">Metal-binding</keyword>
<dbReference type="SFLD" id="SFLDS00029">
    <property type="entry name" value="Radical_SAM"/>
    <property type="match status" value="1"/>
</dbReference>
<reference evidence="7" key="1">
    <citation type="submission" date="2018-05" db="EMBL/GenBank/DDBJ databases">
        <authorList>
            <person name="Lanie J.A."/>
            <person name="Ng W.-L."/>
            <person name="Kazmierczak K.M."/>
            <person name="Andrzejewski T.M."/>
            <person name="Davidsen T.M."/>
            <person name="Wayne K.J."/>
            <person name="Tettelin H."/>
            <person name="Glass J.I."/>
            <person name="Rusch D."/>
            <person name="Podicherti R."/>
            <person name="Tsui H.-C.T."/>
            <person name="Winkler M.E."/>
        </authorList>
    </citation>
    <scope>NUCLEOTIDE SEQUENCE</scope>
</reference>
<dbReference type="Pfam" id="PF04055">
    <property type="entry name" value="Radical_SAM"/>
    <property type="match status" value="1"/>
</dbReference>
<dbReference type="CDD" id="cd01335">
    <property type="entry name" value="Radical_SAM"/>
    <property type="match status" value="1"/>
</dbReference>
<gene>
    <name evidence="7" type="ORF">METZ01_LOCUS482931</name>
</gene>
<organism evidence="7">
    <name type="scientific">marine metagenome</name>
    <dbReference type="NCBI Taxonomy" id="408172"/>
    <lineage>
        <taxon>unclassified sequences</taxon>
        <taxon>metagenomes</taxon>
        <taxon>ecological metagenomes</taxon>
    </lineage>
</organism>
<dbReference type="SUPFAM" id="SSF102114">
    <property type="entry name" value="Radical SAM enzymes"/>
    <property type="match status" value="1"/>
</dbReference>
<feature type="domain" description="Radical SAM core" evidence="6">
    <location>
        <begin position="4"/>
        <end position="229"/>
    </location>
</feature>
<keyword evidence="4" id="KW-0408">Iron</keyword>
<keyword evidence="5" id="KW-0411">Iron-sulfur</keyword>
<dbReference type="EMBL" id="UINC01207819">
    <property type="protein sequence ID" value="SVE30077.1"/>
    <property type="molecule type" value="Genomic_DNA"/>
</dbReference>
<dbReference type="InterPro" id="IPR007197">
    <property type="entry name" value="rSAM"/>
</dbReference>
<accession>A0A383CCI3</accession>
<evidence type="ECO:0000256" key="2">
    <source>
        <dbReference type="ARBA" id="ARBA00022691"/>
    </source>
</evidence>
<dbReference type="PROSITE" id="PS51918">
    <property type="entry name" value="RADICAL_SAM"/>
    <property type="match status" value="1"/>
</dbReference>
<dbReference type="SMART" id="SM00729">
    <property type="entry name" value="Elp3"/>
    <property type="match status" value="1"/>
</dbReference>
<dbReference type="AlphaFoldDB" id="A0A383CCI3"/>
<dbReference type="InterPro" id="IPR006638">
    <property type="entry name" value="Elp3/MiaA/NifB-like_rSAM"/>
</dbReference>
<keyword evidence="2" id="KW-0949">S-adenosyl-L-methionine</keyword>
<dbReference type="GO" id="GO:0003824">
    <property type="term" value="F:catalytic activity"/>
    <property type="evidence" value="ECO:0007669"/>
    <property type="project" value="InterPro"/>
</dbReference>
<dbReference type="GO" id="GO:0051536">
    <property type="term" value="F:iron-sulfur cluster binding"/>
    <property type="evidence" value="ECO:0007669"/>
    <property type="project" value="UniProtKB-KW"/>
</dbReference>
<name>A0A383CCI3_9ZZZZ</name>
<comment type="cofactor">
    <cofactor evidence="1">
        <name>[4Fe-4S] cluster</name>
        <dbReference type="ChEBI" id="CHEBI:49883"/>
    </cofactor>
</comment>
<proteinExistence type="predicted"/>
<feature type="non-terminal residue" evidence="7">
    <location>
        <position position="241"/>
    </location>
</feature>
<evidence type="ECO:0000256" key="4">
    <source>
        <dbReference type="ARBA" id="ARBA00023004"/>
    </source>
</evidence>
<evidence type="ECO:0000256" key="3">
    <source>
        <dbReference type="ARBA" id="ARBA00022723"/>
    </source>
</evidence>
<protein>
    <recommendedName>
        <fullName evidence="6">Radical SAM core domain-containing protein</fullName>
    </recommendedName>
</protein>
<dbReference type="InterPro" id="IPR051198">
    <property type="entry name" value="BchE-like"/>
</dbReference>
<dbReference type="GO" id="GO:0005829">
    <property type="term" value="C:cytosol"/>
    <property type="evidence" value="ECO:0007669"/>
    <property type="project" value="TreeGrafter"/>
</dbReference>
<dbReference type="SFLD" id="SFLDG01082">
    <property type="entry name" value="B12-binding_domain_containing"/>
    <property type="match status" value="1"/>
</dbReference>
<dbReference type="InterPro" id="IPR058240">
    <property type="entry name" value="rSAM_sf"/>
</dbReference>
<evidence type="ECO:0000256" key="1">
    <source>
        <dbReference type="ARBA" id="ARBA00001966"/>
    </source>
</evidence>
<evidence type="ECO:0000313" key="7">
    <source>
        <dbReference type="EMBL" id="SVE30077.1"/>
    </source>
</evidence>
<evidence type="ECO:0000259" key="6">
    <source>
        <dbReference type="PROSITE" id="PS51918"/>
    </source>
</evidence>
<evidence type="ECO:0000256" key="5">
    <source>
        <dbReference type="ARBA" id="ARBA00023014"/>
    </source>
</evidence>
<feature type="non-terminal residue" evidence="7">
    <location>
        <position position="1"/>
    </location>
</feature>
<dbReference type="GO" id="GO:0046872">
    <property type="term" value="F:metal ion binding"/>
    <property type="evidence" value="ECO:0007669"/>
    <property type="project" value="UniProtKB-KW"/>
</dbReference>
<dbReference type="PANTHER" id="PTHR43409:SF16">
    <property type="entry name" value="SLR0320 PROTEIN"/>
    <property type="match status" value="1"/>
</dbReference>
<dbReference type="PANTHER" id="PTHR43409">
    <property type="entry name" value="ANAEROBIC MAGNESIUM-PROTOPORPHYRIN IX MONOMETHYL ESTER CYCLASE-RELATED"/>
    <property type="match status" value="1"/>
</dbReference>